<sequence length="213" mass="23180">MEKVSKITGAAAPLMLANVDTDLIIRIERLTSVPSGQLGPYAFEALRYRDDGSDEPAFVLNQPAFKNAPILLAGANFGCGSSREGAVSALWGSSIRCVIAESFGDIFRNNCFQNGLLPVQLSAAELDVLSRDAAGGESVTVDLDQQTVTAPRGQVFRFEIELLRRNALLQGLDEIGQTMLRESDIAAWQHRDSENRPWMWALAPRLARTSGMA</sequence>
<comment type="similarity">
    <text evidence="4">Belongs to the LeuD family. LeuD type 1 subfamily.</text>
</comment>
<evidence type="ECO:0000259" key="11">
    <source>
        <dbReference type="Pfam" id="PF00694"/>
    </source>
</evidence>
<evidence type="ECO:0000256" key="7">
    <source>
        <dbReference type="ARBA" id="ARBA00022430"/>
    </source>
</evidence>
<name>A0ABX2BQ53_9BURK</name>
<evidence type="ECO:0000256" key="3">
    <source>
        <dbReference type="ARBA" id="ARBA00004729"/>
    </source>
</evidence>
<comment type="caution">
    <text evidence="12">The sequence shown here is derived from an EMBL/GenBank/DDBJ whole genome shotgun (WGS) entry which is preliminary data.</text>
</comment>
<organism evidence="12 13">
    <name type="scientific">Paraburkholderia solitsugae</name>
    <dbReference type="NCBI Taxonomy" id="2675748"/>
    <lineage>
        <taxon>Bacteria</taxon>
        <taxon>Pseudomonadati</taxon>
        <taxon>Pseudomonadota</taxon>
        <taxon>Betaproteobacteria</taxon>
        <taxon>Burkholderiales</taxon>
        <taxon>Burkholderiaceae</taxon>
        <taxon>Paraburkholderia</taxon>
    </lineage>
</organism>
<proteinExistence type="inferred from homology"/>
<evidence type="ECO:0000256" key="6">
    <source>
        <dbReference type="ARBA" id="ARBA00011998"/>
    </source>
</evidence>
<keyword evidence="7" id="KW-0432">Leucine biosynthesis</keyword>
<evidence type="ECO:0000256" key="10">
    <source>
        <dbReference type="ARBA" id="ARBA00023304"/>
    </source>
</evidence>
<comment type="pathway">
    <text evidence="3">Amino-acid biosynthesis; L-leucine biosynthesis; L-leucine from 3-methyl-2-oxobutanoate: step 2/4.</text>
</comment>
<dbReference type="SUPFAM" id="SSF52016">
    <property type="entry name" value="LeuD/IlvD-like"/>
    <property type="match status" value="1"/>
</dbReference>
<feature type="domain" description="Aconitase A/isopropylmalate dehydratase small subunit swivel" evidence="11">
    <location>
        <begin position="1"/>
        <end position="123"/>
    </location>
</feature>
<dbReference type="PANTHER" id="PTHR43345">
    <property type="entry name" value="3-ISOPROPYLMALATE DEHYDRATASE SMALL SUBUNIT 2-RELATED-RELATED"/>
    <property type="match status" value="1"/>
</dbReference>
<evidence type="ECO:0000256" key="5">
    <source>
        <dbReference type="ARBA" id="ARBA00011271"/>
    </source>
</evidence>
<reference evidence="12 13" key="1">
    <citation type="submission" date="2019-11" db="EMBL/GenBank/DDBJ databases">
        <title>Metabolism of dissolved organic matter in forest soils.</title>
        <authorList>
            <person name="Cyle K.T."/>
            <person name="Wilhelm R.C."/>
            <person name="Martinez C.E."/>
        </authorList>
    </citation>
    <scope>NUCLEOTIDE SEQUENCE [LARGE SCALE GENOMIC DNA]</scope>
    <source>
        <strain evidence="12 13">1N</strain>
    </source>
</reference>
<evidence type="ECO:0000256" key="1">
    <source>
        <dbReference type="ARBA" id="ARBA00000491"/>
    </source>
</evidence>
<dbReference type="InterPro" id="IPR015928">
    <property type="entry name" value="Aconitase/3IPM_dehydase_swvl"/>
</dbReference>
<dbReference type="NCBIfam" id="NF002458">
    <property type="entry name" value="PRK01641.1"/>
    <property type="match status" value="1"/>
</dbReference>
<protein>
    <recommendedName>
        <fullName evidence="6">3-isopropylmalate dehydratase</fullName>
        <ecNumber evidence="6">4.2.1.33</ecNumber>
    </recommendedName>
</protein>
<dbReference type="InterPro" id="IPR000573">
    <property type="entry name" value="AconitaseA/IPMdHydase_ssu_swvl"/>
</dbReference>
<dbReference type="NCBIfam" id="TIGR00171">
    <property type="entry name" value="leuD"/>
    <property type="match status" value="1"/>
</dbReference>
<dbReference type="RefSeq" id="WP_172310700.1">
    <property type="nucleotide sequence ID" value="NZ_WOEY01000053.1"/>
</dbReference>
<comment type="catalytic activity">
    <reaction evidence="1">
        <text>(2R,3S)-3-isopropylmalate = (2S)-2-isopropylmalate</text>
        <dbReference type="Rhea" id="RHEA:32287"/>
        <dbReference type="ChEBI" id="CHEBI:1178"/>
        <dbReference type="ChEBI" id="CHEBI:35121"/>
        <dbReference type="EC" id="4.2.1.33"/>
    </reaction>
</comment>
<dbReference type="GO" id="GO:0003861">
    <property type="term" value="F:3-isopropylmalate dehydratase activity"/>
    <property type="evidence" value="ECO:0007669"/>
    <property type="project" value="UniProtKB-EC"/>
</dbReference>
<dbReference type="InterPro" id="IPR050075">
    <property type="entry name" value="LeuD"/>
</dbReference>
<gene>
    <name evidence="12" type="primary">leuD</name>
    <name evidence="12" type="ORF">GNZ12_12910</name>
</gene>
<evidence type="ECO:0000313" key="12">
    <source>
        <dbReference type="EMBL" id="NPT42198.1"/>
    </source>
</evidence>
<dbReference type="EC" id="4.2.1.33" evidence="6"/>
<dbReference type="CDD" id="cd01577">
    <property type="entry name" value="IPMI_Swivel"/>
    <property type="match status" value="1"/>
</dbReference>
<dbReference type="Proteomes" id="UP000652198">
    <property type="component" value="Unassembled WGS sequence"/>
</dbReference>
<evidence type="ECO:0000256" key="9">
    <source>
        <dbReference type="ARBA" id="ARBA00023239"/>
    </source>
</evidence>
<evidence type="ECO:0000256" key="2">
    <source>
        <dbReference type="ARBA" id="ARBA00002695"/>
    </source>
</evidence>
<dbReference type="InterPro" id="IPR004431">
    <property type="entry name" value="3-IsopropMal_deHydase_ssu"/>
</dbReference>
<dbReference type="PANTHER" id="PTHR43345:SF5">
    <property type="entry name" value="3-ISOPROPYLMALATE DEHYDRATASE SMALL SUBUNIT"/>
    <property type="match status" value="1"/>
</dbReference>
<dbReference type="Pfam" id="PF00694">
    <property type="entry name" value="Aconitase_C"/>
    <property type="match status" value="1"/>
</dbReference>
<comment type="subunit">
    <text evidence="5">Heterodimer of LeuC and LeuD.</text>
</comment>
<dbReference type="EMBL" id="WOEY01000053">
    <property type="protein sequence ID" value="NPT42198.1"/>
    <property type="molecule type" value="Genomic_DNA"/>
</dbReference>
<dbReference type="InterPro" id="IPR033940">
    <property type="entry name" value="IPMI_Swivel"/>
</dbReference>
<keyword evidence="13" id="KW-1185">Reference proteome</keyword>
<evidence type="ECO:0000256" key="8">
    <source>
        <dbReference type="ARBA" id="ARBA00022605"/>
    </source>
</evidence>
<keyword evidence="8" id="KW-0028">Amino-acid biosynthesis</keyword>
<comment type="function">
    <text evidence="2">Catalyzes the isomerization between 2-isopropylmalate and 3-isopropylmalate, via the formation of 2-isopropylmaleate.</text>
</comment>
<evidence type="ECO:0000256" key="4">
    <source>
        <dbReference type="ARBA" id="ARBA00009845"/>
    </source>
</evidence>
<keyword evidence="10" id="KW-0100">Branched-chain amino acid biosynthesis</keyword>
<keyword evidence="9 12" id="KW-0456">Lyase</keyword>
<accession>A0ABX2BQ53</accession>
<evidence type="ECO:0000313" key="13">
    <source>
        <dbReference type="Proteomes" id="UP000652198"/>
    </source>
</evidence>
<dbReference type="Gene3D" id="3.20.19.10">
    <property type="entry name" value="Aconitase, domain 4"/>
    <property type="match status" value="1"/>
</dbReference>